<dbReference type="InterPro" id="IPR013154">
    <property type="entry name" value="ADH-like_N"/>
</dbReference>
<dbReference type="CDD" id="cd05286">
    <property type="entry name" value="QOR2"/>
    <property type="match status" value="1"/>
</dbReference>
<accession>A0AB33CZ33</accession>
<name>A0AB33CZ33_ALCFA</name>
<dbReference type="Gene3D" id="3.90.180.10">
    <property type="entry name" value="Medium-chain alcohol dehydrogenases, catalytic domain"/>
    <property type="match status" value="1"/>
</dbReference>
<dbReference type="GO" id="GO:0005829">
    <property type="term" value="C:cytosol"/>
    <property type="evidence" value="ECO:0007669"/>
    <property type="project" value="TreeGrafter"/>
</dbReference>
<dbReference type="InterPro" id="IPR047618">
    <property type="entry name" value="QOR-like"/>
</dbReference>
<feature type="domain" description="Enoyl reductase (ER)" evidence="3">
    <location>
        <begin position="11"/>
        <end position="322"/>
    </location>
</feature>
<gene>
    <name evidence="4" type="ORF">AFA_12685</name>
</gene>
<dbReference type="KEGG" id="afq:AFA_12685"/>
<reference evidence="4 5" key="1">
    <citation type="submission" date="2017-05" db="EMBL/GenBank/DDBJ databases">
        <authorList>
            <person name="Qiu J.G."/>
            <person name="He J."/>
        </authorList>
    </citation>
    <scope>NUCLEOTIDE SEQUENCE [LARGE SCALE GENOMIC DNA]</scope>
    <source>
        <strain evidence="4 5">JQ135</strain>
    </source>
</reference>
<dbReference type="InterPro" id="IPR036291">
    <property type="entry name" value="NAD(P)-bd_dom_sf"/>
</dbReference>
<dbReference type="InterPro" id="IPR020843">
    <property type="entry name" value="ER"/>
</dbReference>
<dbReference type="Proteomes" id="UP000214561">
    <property type="component" value="Chromosome"/>
</dbReference>
<dbReference type="PANTHER" id="PTHR48106">
    <property type="entry name" value="QUINONE OXIDOREDUCTASE PIG3-RELATED"/>
    <property type="match status" value="1"/>
</dbReference>
<evidence type="ECO:0000256" key="1">
    <source>
        <dbReference type="ARBA" id="ARBA00022857"/>
    </source>
</evidence>
<dbReference type="GO" id="GO:0003960">
    <property type="term" value="F:quinone reductase (NADPH) activity"/>
    <property type="evidence" value="ECO:0007669"/>
    <property type="project" value="InterPro"/>
</dbReference>
<dbReference type="Pfam" id="PF08240">
    <property type="entry name" value="ADH_N"/>
    <property type="match status" value="1"/>
</dbReference>
<dbReference type="InterPro" id="IPR011032">
    <property type="entry name" value="GroES-like_sf"/>
</dbReference>
<evidence type="ECO:0000256" key="2">
    <source>
        <dbReference type="ARBA" id="ARBA00023002"/>
    </source>
</evidence>
<keyword evidence="1" id="KW-0521">NADP</keyword>
<evidence type="ECO:0000259" key="3">
    <source>
        <dbReference type="SMART" id="SM00829"/>
    </source>
</evidence>
<dbReference type="InterPro" id="IPR013149">
    <property type="entry name" value="ADH-like_C"/>
</dbReference>
<dbReference type="GO" id="GO:0070402">
    <property type="term" value="F:NADPH binding"/>
    <property type="evidence" value="ECO:0007669"/>
    <property type="project" value="TreeGrafter"/>
</dbReference>
<dbReference type="SMART" id="SM00829">
    <property type="entry name" value="PKS_ER"/>
    <property type="match status" value="1"/>
</dbReference>
<dbReference type="SUPFAM" id="SSF51735">
    <property type="entry name" value="NAD(P)-binding Rossmann-fold domains"/>
    <property type="match status" value="1"/>
</dbReference>
<dbReference type="NCBIfam" id="NF008024">
    <property type="entry name" value="PRK10754.1"/>
    <property type="match status" value="1"/>
</dbReference>
<dbReference type="Gene3D" id="3.40.50.720">
    <property type="entry name" value="NAD(P)-binding Rossmann-like Domain"/>
    <property type="match status" value="1"/>
</dbReference>
<evidence type="ECO:0000313" key="5">
    <source>
        <dbReference type="Proteomes" id="UP000214561"/>
    </source>
</evidence>
<keyword evidence="2" id="KW-0560">Oxidoreductase</keyword>
<dbReference type="Pfam" id="PF00107">
    <property type="entry name" value="ADH_zinc_N"/>
    <property type="match status" value="1"/>
</dbReference>
<dbReference type="GO" id="GO:0035925">
    <property type="term" value="F:mRNA 3'-UTR AU-rich region binding"/>
    <property type="evidence" value="ECO:0007669"/>
    <property type="project" value="TreeGrafter"/>
</dbReference>
<organism evidence="4 5">
    <name type="scientific">Alcaligenes faecalis</name>
    <dbReference type="NCBI Taxonomy" id="511"/>
    <lineage>
        <taxon>Bacteria</taxon>
        <taxon>Pseudomonadati</taxon>
        <taxon>Pseudomonadota</taxon>
        <taxon>Betaproteobacteria</taxon>
        <taxon>Burkholderiales</taxon>
        <taxon>Alcaligenaceae</taxon>
        <taxon>Alcaligenes</taxon>
    </lineage>
</organism>
<evidence type="ECO:0000313" key="4">
    <source>
        <dbReference type="EMBL" id="ASR91494.1"/>
    </source>
</evidence>
<dbReference type="PANTHER" id="PTHR48106:SF13">
    <property type="entry name" value="QUINONE OXIDOREDUCTASE-RELATED"/>
    <property type="match status" value="1"/>
</dbReference>
<dbReference type="FunFam" id="3.40.50.720:FF:000053">
    <property type="entry name" value="Quinone oxidoreductase 1"/>
    <property type="match status" value="1"/>
</dbReference>
<dbReference type="SUPFAM" id="SSF50129">
    <property type="entry name" value="GroES-like"/>
    <property type="match status" value="1"/>
</dbReference>
<sequence length="325" mass="34934">MVKAIRIERNGGPEVLQWASVELPAPQEQEVTIRQKAVGLNFIDIYFRNGLYSHPLPHGLGFEASGIVEAVGSGVTHLKVGDRVAYGQSPLGAYAQARNVPADRVVRIPDAVSFEQAAAMMLKGLTCWYLLRQTYRVHEGQTILFHAAAGGVGLYACQWACALGVKLIGTVSGPEKAALAKANGAWEVIDYSYEDVVQRVLELTNGQKVPVVYDGVGKDTWERSLDCLQPRGLMVSFGNASGPVTGVNLATLAAKGSLYVTRPVLGAYVPTQETMQAAADEMFELVLQGKIKPLIGQRFALDQVAQAHEALAGRRTTGSTVLTLD</sequence>
<dbReference type="AlphaFoldDB" id="A0AB33CZ33"/>
<dbReference type="EMBL" id="CP021641">
    <property type="protein sequence ID" value="ASR91494.1"/>
    <property type="molecule type" value="Genomic_DNA"/>
</dbReference>
<proteinExistence type="predicted"/>
<protein>
    <submittedName>
        <fullName evidence="4">Quinone oxidoreductase</fullName>
    </submittedName>
</protein>